<gene>
    <name evidence="2" type="ORF">OKIOD_LOCUS15596</name>
</gene>
<reference evidence="2 3" key="1">
    <citation type="submission" date="2021-04" db="EMBL/GenBank/DDBJ databases">
        <authorList>
            <person name="Bliznina A."/>
        </authorList>
    </citation>
    <scope>NUCLEOTIDE SEQUENCE [LARGE SCALE GENOMIC DNA]</scope>
</reference>
<organism evidence="2 3">
    <name type="scientific">Oikopleura dioica</name>
    <name type="common">Tunicate</name>
    <dbReference type="NCBI Taxonomy" id="34765"/>
    <lineage>
        <taxon>Eukaryota</taxon>
        <taxon>Metazoa</taxon>
        <taxon>Chordata</taxon>
        <taxon>Tunicata</taxon>
        <taxon>Appendicularia</taxon>
        <taxon>Copelata</taxon>
        <taxon>Oikopleuridae</taxon>
        <taxon>Oikopleura</taxon>
    </lineage>
</organism>
<proteinExistence type="predicted"/>
<feature type="compositionally biased region" description="Basic residues" evidence="1">
    <location>
        <begin position="266"/>
        <end position="279"/>
    </location>
</feature>
<sequence>MKNLITLVSGSMAQFNRFGTKEIVRPGLDFGPQRLPGAPSSSWDQTPSRDIPGRDIPGRGNTPEQTSITQTTKEDFVNRPVSRDDFIGSILSTESCGVIDKFADDCRIASCKDEDRNRINFSDSDDIEVGAICRIKCRQVKATRCRCCKEGFIIAKKCPEDGDEDSCELTADVGALYEGPDAVILTDIEAEDCQQRCLDSGIEECIAASYIKLRFNSVCWLFHDVSTRYGDEIRDRDMPQNRVPIGNSGPGSREIFGPDFRSGRTQNKKRNKKALKPKPVQKKGVLEIPSYMMPGASSAMSKHVRANGFSNNNDDSVMMSWFRKCQPDDDEYDY</sequence>
<name>A0ABN7TBB0_OIKDI</name>
<evidence type="ECO:0000256" key="1">
    <source>
        <dbReference type="SAM" id="MobiDB-lite"/>
    </source>
</evidence>
<feature type="compositionally biased region" description="Polar residues" evidence="1">
    <location>
        <begin position="39"/>
        <end position="48"/>
    </location>
</feature>
<feature type="region of interest" description="Disordered" evidence="1">
    <location>
        <begin position="237"/>
        <end position="279"/>
    </location>
</feature>
<feature type="region of interest" description="Disordered" evidence="1">
    <location>
        <begin position="27"/>
        <end position="75"/>
    </location>
</feature>
<evidence type="ECO:0000313" key="3">
    <source>
        <dbReference type="Proteomes" id="UP001158576"/>
    </source>
</evidence>
<evidence type="ECO:0000313" key="2">
    <source>
        <dbReference type="EMBL" id="CAG5112640.1"/>
    </source>
</evidence>
<dbReference type="EMBL" id="OU015567">
    <property type="protein sequence ID" value="CAG5112640.1"/>
    <property type="molecule type" value="Genomic_DNA"/>
</dbReference>
<protein>
    <submittedName>
        <fullName evidence="2">Oidioi.mRNA.OKI2018_I69.chr2.g6831.t2.cds</fullName>
    </submittedName>
</protein>
<keyword evidence="3" id="KW-1185">Reference proteome</keyword>
<accession>A0ABN7TBB0</accession>
<feature type="compositionally biased region" description="Polar residues" evidence="1">
    <location>
        <begin position="62"/>
        <end position="71"/>
    </location>
</feature>
<dbReference type="Proteomes" id="UP001158576">
    <property type="component" value="Chromosome 2"/>
</dbReference>